<evidence type="ECO:0000256" key="4">
    <source>
        <dbReference type="ARBA" id="ARBA00023136"/>
    </source>
</evidence>
<feature type="region of interest" description="Disordered" evidence="5">
    <location>
        <begin position="478"/>
        <end position="516"/>
    </location>
</feature>
<feature type="compositionally biased region" description="Polar residues" evidence="5">
    <location>
        <begin position="488"/>
        <end position="499"/>
    </location>
</feature>
<dbReference type="PANTHER" id="PTHR46474:SF1">
    <property type="entry name" value="TWO PORE CHANNEL PROTEIN 1"/>
    <property type="match status" value="1"/>
</dbReference>
<protein>
    <submittedName>
        <fullName evidence="9">Uncharacterized protein</fullName>
    </submittedName>
</protein>
<dbReference type="GO" id="GO:0005765">
    <property type="term" value="C:lysosomal membrane"/>
    <property type="evidence" value="ECO:0007669"/>
    <property type="project" value="InterPro"/>
</dbReference>
<dbReference type="Pfam" id="PF17921">
    <property type="entry name" value="Integrase_H2C2"/>
    <property type="match status" value="1"/>
</dbReference>
<reference evidence="9" key="1">
    <citation type="submission" date="2020-11" db="EMBL/GenBank/DDBJ databases">
        <authorList>
            <person name="Tran Van P."/>
        </authorList>
    </citation>
    <scope>NUCLEOTIDE SEQUENCE</scope>
</reference>
<dbReference type="EMBL" id="OC001889">
    <property type="protein sequence ID" value="CAD7260867.1"/>
    <property type="molecule type" value="Genomic_DNA"/>
</dbReference>
<sequence length="983" mass="110438">MQKWPNSPLRKQAILSSGHPANLPRIPVKTPAGTFYTILDSGASYNFIRTSIIDPRSQKTIYGEPTSVQLAKEGTELKIQARCQINLEIKDKKMNITFLVAEELSEDILLGHPWLIEQEVVTDYQRKCILFGQAQREQIYWISKEPKKTTTFDPTKVLHTFPSALQNDLFALLEQHQHAFDLYNPHNQTNCTQHQIRLKNYQPIRGPSYRYSPQKKGPLPHSSEPPRLLNISSSQPLCEKVIKAQESDTRIQRLVERMEASRKIPTEKRSRQEELCVRRFTTQNGALLYQDYPADPWKIGAPQNMRKEILQYFHEQPEVGHPGEKNTLLNLKRQYSWKGVAKDVRTYLKDVIKNSRSESTHVSKAGNTVTGTRPTPKSCSVSGTDETKPPGSRPAKSSSAKHYAAQKTGKQTKLRPCRPKMKYTKEPNERKGHTRCLMLQLGSMPDSAPSGRGLNSVQSHVGQHMYQLQEIANPEAEEIKAHRDQRQLRPSPTDLGNRNNFRKGSASDSANRSSAPAAPCLSLHELGFGQTDKRSLACSLAQSVHTLSAPAAPRSSLFPPQVSTPVAPHSSFTSPSHSPFHSPRGVMPKRTRRGTTGGKNKITKHQPTSNSPKPAPSSVNYTSSDNSLFPPPLIGSRCPRPEYAHNAQPHKRPQVPELTRPSTGTHCKRSTTHSGEDVPNEIGSTASLNNDLSENSVELTPAGEMFDAGQHWEMNYHEAAIFLEEGENNEKFDSHPHNSAALPAYLLVHNRWYYGLDMATSIILLTLAFVEEPALPLFKLPVAVHGSIELLALIIIGVELTMKLRWIGWRTILKHKRTMTKGITLGIMFVEAVTVLVRQSSHFRVTRALRPIFLVDTCHCGGVRRFIRQIFQSLPPILDMLGLLMFFISIYALLGYYLFSGEPRTEHFTTLPDSFVSMFVLLTTAKHLNSHLQLVEMWLTTWWASINVDKSASVLSIWMVKYENPAPLPLYGEKGPVSQSLKS</sequence>
<dbReference type="PANTHER" id="PTHR46474">
    <property type="entry name" value="TWO PORE CALCIUM CHANNEL PROTEIN 1"/>
    <property type="match status" value="1"/>
</dbReference>
<dbReference type="SUPFAM" id="SSF81324">
    <property type="entry name" value="Voltage-gated potassium channels"/>
    <property type="match status" value="1"/>
</dbReference>
<accession>A0A7R9AV76</accession>
<dbReference type="Gene3D" id="1.10.340.70">
    <property type="match status" value="1"/>
</dbReference>
<organism evidence="9">
    <name type="scientific">Timema shepardi</name>
    <name type="common">Walking stick</name>
    <dbReference type="NCBI Taxonomy" id="629360"/>
    <lineage>
        <taxon>Eukaryota</taxon>
        <taxon>Metazoa</taxon>
        <taxon>Ecdysozoa</taxon>
        <taxon>Arthropoda</taxon>
        <taxon>Hexapoda</taxon>
        <taxon>Insecta</taxon>
        <taxon>Pterygota</taxon>
        <taxon>Neoptera</taxon>
        <taxon>Polyneoptera</taxon>
        <taxon>Phasmatodea</taxon>
        <taxon>Timematodea</taxon>
        <taxon>Timematoidea</taxon>
        <taxon>Timematidae</taxon>
        <taxon>Timema</taxon>
    </lineage>
</organism>
<dbReference type="InterPro" id="IPR041588">
    <property type="entry name" value="Integrase_H2C2"/>
</dbReference>
<feature type="compositionally biased region" description="Basic residues" evidence="5">
    <location>
        <begin position="410"/>
        <end position="422"/>
    </location>
</feature>
<feature type="compositionally biased region" description="Polar residues" evidence="5">
    <location>
        <begin position="362"/>
        <end position="384"/>
    </location>
</feature>
<feature type="region of interest" description="Disordered" evidence="5">
    <location>
        <begin position="356"/>
        <end position="431"/>
    </location>
</feature>
<dbReference type="InterPro" id="IPR005821">
    <property type="entry name" value="Ion_trans_dom"/>
</dbReference>
<feature type="compositionally biased region" description="Low complexity" evidence="5">
    <location>
        <begin position="568"/>
        <end position="583"/>
    </location>
</feature>
<evidence type="ECO:0000256" key="5">
    <source>
        <dbReference type="SAM" id="MobiDB-lite"/>
    </source>
</evidence>
<gene>
    <name evidence="9" type="ORF">TSIB3V08_LOCUS5026</name>
</gene>
<dbReference type="Pfam" id="PF00520">
    <property type="entry name" value="Ion_trans"/>
    <property type="match status" value="1"/>
</dbReference>
<dbReference type="InterPro" id="IPR028801">
    <property type="entry name" value="TPC1_animal"/>
</dbReference>
<evidence type="ECO:0000259" key="8">
    <source>
        <dbReference type="Pfam" id="PF17921"/>
    </source>
</evidence>
<proteinExistence type="predicted"/>
<feature type="compositionally biased region" description="Basic and acidic residues" evidence="5">
    <location>
        <begin position="478"/>
        <end position="487"/>
    </location>
</feature>
<feature type="region of interest" description="Disordered" evidence="5">
    <location>
        <begin position="551"/>
        <end position="688"/>
    </location>
</feature>
<evidence type="ECO:0000256" key="3">
    <source>
        <dbReference type="ARBA" id="ARBA00022989"/>
    </source>
</evidence>
<comment type="subcellular location">
    <subcellularLocation>
        <location evidence="1">Membrane</location>
        <topology evidence="1">Multi-pass membrane protein</topology>
    </subcellularLocation>
</comment>
<evidence type="ECO:0000259" key="7">
    <source>
        <dbReference type="Pfam" id="PF00520"/>
    </source>
</evidence>
<evidence type="ECO:0000313" key="9">
    <source>
        <dbReference type="EMBL" id="CAD7260867.1"/>
    </source>
</evidence>
<feature type="transmembrane region" description="Helical" evidence="6">
    <location>
        <begin position="880"/>
        <end position="899"/>
    </location>
</feature>
<evidence type="ECO:0000256" key="1">
    <source>
        <dbReference type="ARBA" id="ARBA00004141"/>
    </source>
</evidence>
<keyword evidence="4 6" id="KW-0472">Membrane</keyword>
<evidence type="ECO:0000256" key="6">
    <source>
        <dbReference type="SAM" id="Phobius"/>
    </source>
</evidence>
<name>A0A7R9AV76_TIMSH</name>
<dbReference type="SUPFAM" id="SSF50630">
    <property type="entry name" value="Acid proteases"/>
    <property type="match status" value="1"/>
</dbReference>
<dbReference type="GO" id="GO:0010008">
    <property type="term" value="C:endosome membrane"/>
    <property type="evidence" value="ECO:0007669"/>
    <property type="project" value="TreeGrafter"/>
</dbReference>
<dbReference type="InterPro" id="IPR021109">
    <property type="entry name" value="Peptidase_aspartic_dom_sf"/>
</dbReference>
<keyword evidence="3 6" id="KW-1133">Transmembrane helix</keyword>
<feature type="compositionally biased region" description="Polar residues" evidence="5">
    <location>
        <begin position="605"/>
        <end position="627"/>
    </location>
</feature>
<keyword evidence="2 6" id="KW-0812">Transmembrane</keyword>
<dbReference type="Gene3D" id="2.40.70.10">
    <property type="entry name" value="Acid Proteases"/>
    <property type="match status" value="1"/>
</dbReference>
<dbReference type="GO" id="GO:0022832">
    <property type="term" value="F:voltage-gated channel activity"/>
    <property type="evidence" value="ECO:0007669"/>
    <property type="project" value="InterPro"/>
</dbReference>
<dbReference type="GO" id="GO:0005216">
    <property type="term" value="F:monoatomic ion channel activity"/>
    <property type="evidence" value="ECO:0007669"/>
    <property type="project" value="InterPro"/>
</dbReference>
<evidence type="ECO:0000256" key="2">
    <source>
        <dbReference type="ARBA" id="ARBA00022692"/>
    </source>
</evidence>
<dbReference type="AlphaFoldDB" id="A0A7R9AV76"/>
<feature type="region of interest" description="Disordered" evidence="5">
    <location>
        <begin position="207"/>
        <end position="229"/>
    </location>
</feature>
<feature type="domain" description="Ion transport" evidence="7">
    <location>
        <begin position="761"/>
        <end position="925"/>
    </location>
</feature>
<feature type="domain" description="Integrase zinc-binding" evidence="8">
    <location>
        <begin position="302"/>
        <end position="349"/>
    </location>
</feature>
<dbReference type="CDD" id="cd00303">
    <property type="entry name" value="retropepsin_like"/>
    <property type="match status" value="1"/>
</dbReference>
<dbReference type="Gene3D" id="1.10.287.70">
    <property type="match status" value="1"/>
</dbReference>